<dbReference type="STRING" id="999630.TUZN_0632"/>
<evidence type="ECO:0000313" key="2">
    <source>
        <dbReference type="Proteomes" id="UP000008138"/>
    </source>
</evidence>
<evidence type="ECO:0000313" key="1">
    <source>
        <dbReference type="EMBL" id="AEA12124.1"/>
    </source>
</evidence>
<reference key="2">
    <citation type="submission" date="2011-03" db="EMBL/GenBank/DDBJ databases">
        <title>Complete genome sequence of the thermoacidophilic crenarchaeon Thermoproteus uzoniensis 768-20.</title>
        <authorList>
            <person name="Mardanov A.V."/>
            <person name="Gumerov V.M."/>
            <person name="Beletsky A.V."/>
            <person name="Prokofeva M.I."/>
            <person name="Bonch-Osmolovskaya E.A."/>
            <person name="Ravin N.V."/>
            <person name="Skryabin K.G."/>
        </authorList>
    </citation>
    <scope>NUCLEOTIDE SEQUENCE</scope>
    <source>
        <strain>768-20</strain>
    </source>
</reference>
<dbReference type="OrthoDB" id="26960at2157"/>
<keyword evidence="2" id="KW-1185">Reference proteome</keyword>
<dbReference type="eggNOG" id="arCOG05610">
    <property type="taxonomic scope" value="Archaea"/>
</dbReference>
<dbReference type="KEGG" id="tuz:TUZN_0632"/>
<name>F2L468_THEU7</name>
<dbReference type="Proteomes" id="UP000008138">
    <property type="component" value="Chromosome"/>
</dbReference>
<dbReference type="EMBL" id="CP002590">
    <property type="protein sequence ID" value="AEA12124.1"/>
    <property type="molecule type" value="Genomic_DNA"/>
</dbReference>
<protein>
    <submittedName>
        <fullName evidence="1">Uncharacterized protein</fullName>
    </submittedName>
</protein>
<dbReference type="RefSeq" id="WP_013679460.1">
    <property type="nucleotide sequence ID" value="NC_015315.1"/>
</dbReference>
<organism evidence="1 2">
    <name type="scientific">Thermoproteus uzoniensis (strain 768-20)</name>
    <dbReference type="NCBI Taxonomy" id="999630"/>
    <lineage>
        <taxon>Archaea</taxon>
        <taxon>Thermoproteota</taxon>
        <taxon>Thermoprotei</taxon>
        <taxon>Thermoproteales</taxon>
        <taxon>Thermoproteaceae</taxon>
        <taxon>Thermoproteus</taxon>
    </lineage>
</organism>
<dbReference type="GeneID" id="10360173"/>
<dbReference type="HOGENOM" id="CLU_1881183_0_0_2"/>
<dbReference type="AlphaFoldDB" id="F2L468"/>
<accession>F2L468</accession>
<proteinExistence type="predicted"/>
<reference evidence="1 2" key="1">
    <citation type="journal article" date="2011" name="J. Bacteriol.">
        <title>Complete genome sequence of the thermoacidophilic crenarchaeon Thermoproteus uzoniensis 768-20.</title>
        <authorList>
            <person name="Mardanov A.V."/>
            <person name="Gumerov V.M."/>
            <person name="Beletsky A.V."/>
            <person name="Prokofeva M.I."/>
            <person name="Bonch-Osmolovskaya E.A."/>
            <person name="Ravin N.V."/>
            <person name="Skryabin K.G."/>
        </authorList>
    </citation>
    <scope>NUCLEOTIDE SEQUENCE [LARGE SCALE GENOMIC DNA]</scope>
    <source>
        <strain evidence="1 2">768-20</strain>
    </source>
</reference>
<gene>
    <name evidence="1" type="ordered locus">TUZN_0632</name>
</gene>
<sequence length="135" mass="15038">MKDCEKLIEDGYTREAAEELCDTAKAIGIKPSRLAAAARRLEKEGIALLPSDWLVVKEVLDKGFSLSTVVDYIVKRHRAGLSPSQIIEELPIAANNSVKRSHILGNLLKVLEAPEYFVVEEDGAKKSLLQLLRRR</sequence>